<keyword evidence="4" id="KW-1185">Reference proteome</keyword>
<reference evidence="3 4" key="1">
    <citation type="submission" date="2015-10" db="EMBL/GenBank/DDBJ databases">
        <title>Genome analyses suggest a sexual origin of heterokaryosis in a supposedly ancient asexual fungus.</title>
        <authorList>
            <person name="Ropars J."/>
            <person name="Sedzielewska K."/>
            <person name="Noel J."/>
            <person name="Charron P."/>
            <person name="Farinelli L."/>
            <person name="Marton T."/>
            <person name="Kruger M."/>
            <person name="Pelin A."/>
            <person name="Brachmann A."/>
            <person name="Corradi N."/>
        </authorList>
    </citation>
    <scope>NUCLEOTIDE SEQUENCE [LARGE SCALE GENOMIC DNA]</scope>
    <source>
        <strain evidence="3 4">A4</strain>
    </source>
</reference>
<dbReference type="VEuPathDB" id="FungiDB:FUN_004289"/>
<dbReference type="Proteomes" id="UP000234323">
    <property type="component" value="Unassembled WGS sequence"/>
</dbReference>
<feature type="region of interest" description="Disordered" evidence="1">
    <location>
        <begin position="1"/>
        <end position="29"/>
    </location>
</feature>
<dbReference type="InterPro" id="IPR044822">
    <property type="entry name" value="Myb_DNA-bind_4"/>
</dbReference>
<dbReference type="VEuPathDB" id="FungiDB:RhiirFUN_006475"/>
<gene>
    <name evidence="3" type="ORF">RhiirA4_431560</name>
</gene>
<proteinExistence type="predicted"/>
<organism evidence="3 4">
    <name type="scientific">Rhizophagus irregularis</name>
    <dbReference type="NCBI Taxonomy" id="588596"/>
    <lineage>
        <taxon>Eukaryota</taxon>
        <taxon>Fungi</taxon>
        <taxon>Fungi incertae sedis</taxon>
        <taxon>Mucoromycota</taxon>
        <taxon>Glomeromycotina</taxon>
        <taxon>Glomeromycetes</taxon>
        <taxon>Glomerales</taxon>
        <taxon>Glomeraceae</taxon>
        <taxon>Rhizophagus</taxon>
    </lineage>
</organism>
<dbReference type="VEuPathDB" id="FungiDB:RhiirA1_541294"/>
<evidence type="ECO:0000313" key="3">
    <source>
        <dbReference type="EMBL" id="PKY61053.1"/>
    </source>
</evidence>
<accession>A0A2I1HQH9</accession>
<evidence type="ECO:0000313" key="4">
    <source>
        <dbReference type="Proteomes" id="UP000234323"/>
    </source>
</evidence>
<comment type="caution">
    <text evidence="3">The sequence shown here is derived from an EMBL/GenBank/DDBJ whole genome shotgun (WGS) entry which is preliminary data.</text>
</comment>
<dbReference type="Pfam" id="PF13837">
    <property type="entry name" value="Myb_DNA-bind_4"/>
    <property type="match status" value="1"/>
</dbReference>
<dbReference type="AlphaFoldDB" id="A0A2I1HQH9"/>
<dbReference type="EMBL" id="LLXI01004881">
    <property type="protein sequence ID" value="PKY61053.1"/>
    <property type="molecule type" value="Genomic_DNA"/>
</dbReference>
<feature type="domain" description="Myb/SANT-like DNA-binding" evidence="2">
    <location>
        <begin position="103"/>
        <end position="186"/>
    </location>
</feature>
<feature type="region of interest" description="Disordered" evidence="1">
    <location>
        <begin position="66"/>
        <end position="104"/>
    </location>
</feature>
<name>A0A2I1HQH9_9GLOM</name>
<sequence length="224" mass="26497">MNPQVQSKEKTSTKRVNTSNTDFADAHRLSKKKLQHNFFQQQHTLSQQQYDPQLYSLTNTSFQQQNLNLSPLEIEQDKKDEGKMEKEEDYDQNQNPSDEKSGSKWKHDEIKVLLDYIQENYSAWSKGNKSKFYNDMAKSVLPNKESSAIKSKFARLTKKYESIKKHNNQTGKEWKDWYWFDKMDKIFRIRENISPSVLANKETGCFNEADLKIMWVPSTARQHQ</sequence>
<evidence type="ECO:0000256" key="1">
    <source>
        <dbReference type="SAM" id="MobiDB-lite"/>
    </source>
</evidence>
<feature type="compositionally biased region" description="Basic and acidic residues" evidence="1">
    <location>
        <begin position="75"/>
        <end position="86"/>
    </location>
</feature>
<evidence type="ECO:0000259" key="2">
    <source>
        <dbReference type="Pfam" id="PF13837"/>
    </source>
</evidence>
<protein>
    <recommendedName>
        <fullName evidence="2">Myb/SANT-like DNA-binding domain-containing protein</fullName>
    </recommendedName>
</protein>